<dbReference type="PRINTS" id="PR00019">
    <property type="entry name" value="LEURICHRPT"/>
</dbReference>
<dbReference type="PANTHER" id="PTHR48062">
    <property type="entry name" value="RECEPTOR-LIKE PROTEIN 14"/>
    <property type="match status" value="1"/>
</dbReference>
<keyword evidence="10" id="KW-0325">Glycoprotein</keyword>
<evidence type="ECO:0000313" key="13">
    <source>
        <dbReference type="Proteomes" id="UP000694853"/>
    </source>
</evidence>
<evidence type="ECO:0000256" key="9">
    <source>
        <dbReference type="ARBA" id="ARBA00023136"/>
    </source>
</evidence>
<evidence type="ECO:0000256" key="1">
    <source>
        <dbReference type="ARBA" id="ARBA00004167"/>
    </source>
</evidence>
<dbReference type="RefSeq" id="XP_027338053.1">
    <property type="nucleotide sequence ID" value="XM_027482252.1"/>
</dbReference>
<dbReference type="SUPFAM" id="SSF52058">
    <property type="entry name" value="L domain-like"/>
    <property type="match status" value="2"/>
</dbReference>
<accession>A0A8B8K4P8</accession>
<evidence type="ECO:0000256" key="8">
    <source>
        <dbReference type="ARBA" id="ARBA00022989"/>
    </source>
</evidence>
<evidence type="ECO:0000256" key="4">
    <source>
        <dbReference type="ARBA" id="ARBA00022475"/>
    </source>
</evidence>
<reference evidence="13" key="1">
    <citation type="journal article" date="2019" name="Toxins">
        <title>Detection of Abrin-Like and Prepropulchellin-Like Toxin Genes and Transcripts Using Whole Genome Sequencing and Full-Length Transcript Sequencing of Abrus precatorius.</title>
        <authorList>
            <person name="Hovde B.T."/>
            <person name="Daligault H.E."/>
            <person name="Hanschen E.R."/>
            <person name="Kunde Y.A."/>
            <person name="Johnson M.B."/>
            <person name="Starkenburg S.R."/>
            <person name="Johnson S.L."/>
        </authorList>
    </citation>
    <scope>NUCLEOTIDE SEQUENCE [LARGE SCALE GENOMIC DNA]</scope>
</reference>
<dbReference type="PANTHER" id="PTHR48062:SF21">
    <property type="entry name" value="RECEPTOR-LIKE PROTEIN 12"/>
    <property type="match status" value="1"/>
</dbReference>
<dbReference type="FunFam" id="3.80.10.10:FF:000213">
    <property type="entry name" value="Tyrosine-sulfated glycopeptide receptor 1"/>
    <property type="match status" value="1"/>
</dbReference>
<dbReference type="OrthoDB" id="1424602at2759"/>
<comment type="subcellular location">
    <subcellularLocation>
        <location evidence="2">Cell membrane</location>
    </subcellularLocation>
    <subcellularLocation>
        <location evidence="1">Membrane</location>
        <topology evidence="1">Single-pass membrane protein</topology>
    </subcellularLocation>
</comment>
<dbReference type="Pfam" id="PF00560">
    <property type="entry name" value="LRR_1"/>
    <property type="match status" value="5"/>
</dbReference>
<sequence>MTDLNLTDKVLQEVVEKKSTMGIWNKLEGLSALNSLKILDLSDNQINSFVVHQGFKPLSKLEVLALDVNMINGSMLRKSLKAFTSIRVLSLSENEFIGTIVAEDFRDLSCLEHLTLENSKIENVFFESIGELTSLKVLTLSGCEINGTLPDAGWSKLKKLEELDLGENEFEGPLPSSFVNMTSLRRLELSYNHFTGNFDSNLASFTSLEYFGFIENQFDVPVSFKPFANHSKLKFIYGEGNRVILDSHPSLQTWIPKFQLQVLSLSSTTVTNFLPLPHFLRYQYNLTSLDLTSCKLEGEFPNWLLENNTKISEFLVRNCSFTNTFQLPSHPLPNMRRIDVSDNAITGHIPSNNISSIFPNLQFLNMSINNIQGSIPHDFGQMNLLDTLDLSDNHLSGEMQNISGDKSLLNFLKLSNNKLDGSLFPTLSNLKHLEQLYLDGNSLSGSIPSSFPNASLLALDLSNNHLGGKLPRVIGNSSNLVALSLSNNHLEGSIPTQFVELQSLVYLDMSDNSFTGSVPSFANASARFIHLNNNRLSSLSKRMFGESSSLWILDLRYNEINANIHNMIQDLSYSGVSILLLKGNLFLGKISKQICQLIDLTILDLSHNNLSGPIPSCLGKMHFENENPVQSQMIFGGFYDRGKNSLPYVQEKVNFTTKERSYNYTGEILSFMSGIDLSYNKLSGNIPPALGNLTKIRAMNLSHNYLTGKIPATFSHLVQTESLDLSFNILSGQIPSQLSDLTSLAIFSVAHNNLSGETPERKGQFITFDERSYEGNPFLCGPPLPKSCYPNEQPPVILPNDSSVDGDKGGLVDRYVFCISFGASYASILLVIAMTLYMNPYWRQAWFYCMELVITNCHYFLEDNLCKFTNFKNT</sequence>
<dbReference type="GeneID" id="113851988"/>
<dbReference type="KEGG" id="aprc:113851988"/>
<proteinExistence type="inferred from homology"/>
<dbReference type="PROSITE" id="PS51450">
    <property type="entry name" value="LRR"/>
    <property type="match status" value="1"/>
</dbReference>
<feature type="domain" description="Disease resistance R13L4/SHOC-2-like LRR" evidence="12">
    <location>
        <begin position="74"/>
        <end position="292"/>
    </location>
</feature>
<dbReference type="FunFam" id="3.80.10.10:FF:000095">
    <property type="entry name" value="LRR receptor-like serine/threonine-protein kinase GSO1"/>
    <property type="match status" value="1"/>
</dbReference>
<evidence type="ECO:0000259" key="12">
    <source>
        <dbReference type="Pfam" id="PF23598"/>
    </source>
</evidence>
<dbReference type="Pfam" id="PF13516">
    <property type="entry name" value="LRR_6"/>
    <property type="match status" value="1"/>
</dbReference>
<evidence type="ECO:0000256" key="6">
    <source>
        <dbReference type="ARBA" id="ARBA00022692"/>
    </source>
</evidence>
<protein>
    <submittedName>
        <fullName evidence="14">Receptor-like protein 15</fullName>
    </submittedName>
</protein>
<evidence type="ECO:0000256" key="7">
    <source>
        <dbReference type="ARBA" id="ARBA00022737"/>
    </source>
</evidence>
<dbReference type="InterPro" id="IPR001611">
    <property type="entry name" value="Leu-rich_rpt"/>
</dbReference>
<keyword evidence="9 11" id="KW-0472">Membrane</keyword>
<dbReference type="InterPro" id="IPR051502">
    <property type="entry name" value="RLP_Defense_Trigger"/>
</dbReference>
<dbReference type="SUPFAM" id="SSF52075">
    <property type="entry name" value="Outer arm dynein light chain 1"/>
    <property type="match status" value="1"/>
</dbReference>
<name>A0A8B8K4P8_ABRPR</name>
<dbReference type="GO" id="GO:0005886">
    <property type="term" value="C:plasma membrane"/>
    <property type="evidence" value="ECO:0007669"/>
    <property type="project" value="UniProtKB-SubCell"/>
</dbReference>
<evidence type="ECO:0000256" key="11">
    <source>
        <dbReference type="SAM" id="Phobius"/>
    </source>
</evidence>
<dbReference type="InterPro" id="IPR003591">
    <property type="entry name" value="Leu-rich_rpt_typical-subtyp"/>
</dbReference>
<dbReference type="AlphaFoldDB" id="A0A8B8K4P8"/>
<comment type="similarity">
    <text evidence="3">Belongs to the RLP family.</text>
</comment>
<dbReference type="InterPro" id="IPR032675">
    <property type="entry name" value="LRR_dom_sf"/>
</dbReference>
<evidence type="ECO:0000256" key="5">
    <source>
        <dbReference type="ARBA" id="ARBA00022614"/>
    </source>
</evidence>
<keyword evidence="4" id="KW-1003">Cell membrane</keyword>
<dbReference type="Proteomes" id="UP000694853">
    <property type="component" value="Unplaced"/>
</dbReference>
<keyword evidence="5" id="KW-0433">Leucine-rich repeat</keyword>
<gene>
    <name evidence="14" type="primary">LOC113851988</name>
</gene>
<feature type="transmembrane region" description="Helical" evidence="11">
    <location>
        <begin position="814"/>
        <end position="837"/>
    </location>
</feature>
<dbReference type="Pfam" id="PF23598">
    <property type="entry name" value="LRR_14"/>
    <property type="match status" value="1"/>
</dbReference>
<keyword evidence="8 11" id="KW-1133">Transmembrane helix</keyword>
<organism evidence="13 14">
    <name type="scientific">Abrus precatorius</name>
    <name type="common">Indian licorice</name>
    <name type="synonym">Glycine abrus</name>
    <dbReference type="NCBI Taxonomy" id="3816"/>
    <lineage>
        <taxon>Eukaryota</taxon>
        <taxon>Viridiplantae</taxon>
        <taxon>Streptophyta</taxon>
        <taxon>Embryophyta</taxon>
        <taxon>Tracheophyta</taxon>
        <taxon>Spermatophyta</taxon>
        <taxon>Magnoliopsida</taxon>
        <taxon>eudicotyledons</taxon>
        <taxon>Gunneridae</taxon>
        <taxon>Pentapetalae</taxon>
        <taxon>rosids</taxon>
        <taxon>fabids</taxon>
        <taxon>Fabales</taxon>
        <taxon>Fabaceae</taxon>
        <taxon>Papilionoideae</taxon>
        <taxon>50 kb inversion clade</taxon>
        <taxon>NPAAA clade</taxon>
        <taxon>indigoferoid/millettioid clade</taxon>
        <taxon>Abreae</taxon>
        <taxon>Abrus</taxon>
    </lineage>
</organism>
<evidence type="ECO:0000256" key="3">
    <source>
        <dbReference type="ARBA" id="ARBA00009592"/>
    </source>
</evidence>
<dbReference type="Pfam" id="PF13855">
    <property type="entry name" value="LRR_8"/>
    <property type="match status" value="2"/>
</dbReference>
<keyword evidence="7" id="KW-0677">Repeat</keyword>
<keyword evidence="13" id="KW-1185">Reference proteome</keyword>
<dbReference type="Gene3D" id="3.80.10.10">
    <property type="entry name" value="Ribonuclease Inhibitor"/>
    <property type="match status" value="3"/>
</dbReference>
<dbReference type="InterPro" id="IPR055414">
    <property type="entry name" value="LRR_R13L4/SHOC2-like"/>
</dbReference>
<reference evidence="14" key="2">
    <citation type="submission" date="2025-08" db="UniProtKB">
        <authorList>
            <consortium name="RefSeq"/>
        </authorList>
    </citation>
    <scope>IDENTIFICATION</scope>
    <source>
        <tissue evidence="14">Young leaves</tissue>
    </source>
</reference>
<dbReference type="SMART" id="SM00369">
    <property type="entry name" value="LRR_TYP"/>
    <property type="match status" value="10"/>
</dbReference>
<keyword evidence="6 11" id="KW-0812">Transmembrane</keyword>
<evidence type="ECO:0000256" key="10">
    <source>
        <dbReference type="ARBA" id="ARBA00023180"/>
    </source>
</evidence>
<evidence type="ECO:0000256" key="2">
    <source>
        <dbReference type="ARBA" id="ARBA00004236"/>
    </source>
</evidence>
<evidence type="ECO:0000313" key="14">
    <source>
        <dbReference type="RefSeq" id="XP_027338053.1"/>
    </source>
</evidence>